<gene>
    <name evidence="1" type="ORF">T01_5905</name>
</gene>
<dbReference type="OrthoDB" id="10367785at2759"/>
<keyword evidence="2" id="KW-1185">Reference proteome</keyword>
<reference evidence="1 2" key="1">
    <citation type="submission" date="2015-01" db="EMBL/GenBank/DDBJ databases">
        <title>Evolution of Trichinella species and genotypes.</title>
        <authorList>
            <person name="Korhonen P.K."/>
            <person name="Edoardo P."/>
            <person name="Giuseppe L.R."/>
            <person name="Gasser R.B."/>
        </authorList>
    </citation>
    <scope>NUCLEOTIDE SEQUENCE [LARGE SCALE GENOMIC DNA]</scope>
    <source>
        <strain evidence="1">ISS3</strain>
    </source>
</reference>
<sequence length="102" mass="11667">MLASLEESGRKTVPLNPYTHKRIRTQTQHRMGYFSNLLECFADVHAVAGAVYPSGLKNHMNRILFAFVSETNLSKLARDVDDYNCRRCLNIVNSTLFINQYA</sequence>
<organism evidence="1 2">
    <name type="scientific">Trichinella spiralis</name>
    <name type="common">Trichina worm</name>
    <dbReference type="NCBI Taxonomy" id="6334"/>
    <lineage>
        <taxon>Eukaryota</taxon>
        <taxon>Metazoa</taxon>
        <taxon>Ecdysozoa</taxon>
        <taxon>Nematoda</taxon>
        <taxon>Enoplea</taxon>
        <taxon>Dorylaimia</taxon>
        <taxon>Trichinellida</taxon>
        <taxon>Trichinellidae</taxon>
        <taxon>Trichinella</taxon>
    </lineage>
</organism>
<dbReference type="Proteomes" id="UP000054776">
    <property type="component" value="Unassembled WGS sequence"/>
</dbReference>
<dbReference type="InParanoid" id="A0A0V1B7T9"/>
<proteinExistence type="predicted"/>
<dbReference type="EMBL" id="JYDH01000088">
    <property type="protein sequence ID" value="KRY33046.1"/>
    <property type="molecule type" value="Genomic_DNA"/>
</dbReference>
<protein>
    <submittedName>
        <fullName evidence="1">Uncharacterized protein</fullName>
    </submittedName>
</protein>
<evidence type="ECO:0000313" key="1">
    <source>
        <dbReference type="EMBL" id="KRY33046.1"/>
    </source>
</evidence>
<accession>A0A0V1B7T9</accession>
<dbReference type="AlphaFoldDB" id="A0A0V1B7T9"/>
<evidence type="ECO:0000313" key="2">
    <source>
        <dbReference type="Proteomes" id="UP000054776"/>
    </source>
</evidence>
<name>A0A0V1B7T9_TRISP</name>
<comment type="caution">
    <text evidence="1">The sequence shown here is derived from an EMBL/GenBank/DDBJ whole genome shotgun (WGS) entry which is preliminary data.</text>
</comment>